<dbReference type="InterPro" id="IPR026286">
    <property type="entry name" value="MaiA/AMDase"/>
</dbReference>
<sequence length="264" mass="28043">MSGSERHPSRRLGLLVVHNDSVPESEIWRAAPPGLEVITGRFALHRAPGQEYVGESVEAFLTPAVRRTVADLVDAGADALALCFVSASVFGGSAFDAAFAEALWESAGVPAFTAGHALRRRLRTLAPAEPLLVAPPWFTDRTVGATASYLGLPAATRVHRYDLGPAWDTGSRQDLFDRGAKGHIPHRALREQILAAVTPVTDAVLIPGSGFRTLDAAAEVARESGLPVLSANSAVLEYYHRELLPEGEREEAQGPQGATGLVTV</sequence>
<comment type="caution">
    <text evidence="1">The sequence shown here is derived from an EMBL/GenBank/DDBJ whole genome shotgun (WGS) entry which is preliminary data.</text>
</comment>
<evidence type="ECO:0008006" key="3">
    <source>
        <dbReference type="Google" id="ProtNLM"/>
    </source>
</evidence>
<gene>
    <name evidence="1" type="ORF">GCM10009839_65270</name>
</gene>
<dbReference type="InterPro" id="IPR053714">
    <property type="entry name" value="Iso_Racemase_Enz_sf"/>
</dbReference>
<dbReference type="RefSeq" id="WP_344669540.1">
    <property type="nucleotide sequence ID" value="NZ_BAAAQN010000048.1"/>
</dbReference>
<reference evidence="1 2" key="1">
    <citation type="journal article" date="2019" name="Int. J. Syst. Evol. Microbiol.">
        <title>The Global Catalogue of Microorganisms (GCM) 10K type strain sequencing project: providing services to taxonomists for standard genome sequencing and annotation.</title>
        <authorList>
            <consortium name="The Broad Institute Genomics Platform"/>
            <consortium name="The Broad Institute Genome Sequencing Center for Infectious Disease"/>
            <person name="Wu L."/>
            <person name="Ma J."/>
        </authorList>
    </citation>
    <scope>NUCLEOTIDE SEQUENCE [LARGE SCALE GENOMIC DNA]</scope>
    <source>
        <strain evidence="1 2">JCM 16014</strain>
    </source>
</reference>
<keyword evidence="2" id="KW-1185">Reference proteome</keyword>
<name>A0ABN2V333_9ACTN</name>
<dbReference type="EMBL" id="BAAAQN010000048">
    <property type="protein sequence ID" value="GAA2050012.1"/>
    <property type="molecule type" value="Genomic_DNA"/>
</dbReference>
<dbReference type="PANTHER" id="PTHR40267">
    <property type="entry name" value="BLR3294 PROTEIN"/>
    <property type="match status" value="1"/>
</dbReference>
<evidence type="ECO:0000313" key="2">
    <source>
        <dbReference type="Proteomes" id="UP001500751"/>
    </source>
</evidence>
<evidence type="ECO:0000313" key="1">
    <source>
        <dbReference type="EMBL" id="GAA2050012.1"/>
    </source>
</evidence>
<organism evidence="1 2">
    <name type="scientific">Catenulispora yoronensis</name>
    <dbReference type="NCBI Taxonomy" id="450799"/>
    <lineage>
        <taxon>Bacteria</taxon>
        <taxon>Bacillati</taxon>
        <taxon>Actinomycetota</taxon>
        <taxon>Actinomycetes</taxon>
        <taxon>Catenulisporales</taxon>
        <taxon>Catenulisporaceae</taxon>
        <taxon>Catenulispora</taxon>
    </lineage>
</organism>
<proteinExistence type="predicted"/>
<protein>
    <recommendedName>
        <fullName evidence="3">Hydantoin racemase</fullName>
    </recommendedName>
</protein>
<accession>A0ABN2V333</accession>
<dbReference type="Proteomes" id="UP001500751">
    <property type="component" value="Unassembled WGS sequence"/>
</dbReference>
<dbReference type="Gene3D" id="3.40.50.12500">
    <property type="match status" value="1"/>
</dbReference>
<dbReference type="PANTHER" id="PTHR40267:SF1">
    <property type="entry name" value="BLR3294 PROTEIN"/>
    <property type="match status" value="1"/>
</dbReference>